<reference evidence="1" key="1">
    <citation type="submission" date="2021-02" db="EMBL/GenBank/DDBJ databases">
        <authorList>
            <person name="Nowell W R."/>
        </authorList>
    </citation>
    <scope>NUCLEOTIDE SEQUENCE</scope>
</reference>
<gene>
    <name evidence="1" type="ORF">JBS370_LOCUS28045</name>
</gene>
<dbReference type="Proteomes" id="UP000663836">
    <property type="component" value="Unassembled WGS sequence"/>
</dbReference>
<accession>A0A819QXK4</accession>
<sequence>MMVVNIYADDLRVAIVSARSKFSKTQDVTVNVQYSNTGNKTIRIHKWCLPDNELDDPLFKITCNDAPVHYTGPLIKRQAPTADDVISLAPGKTIVTPVRLSSAYDMTKLVLENDSMTQNGIYIITSKQCIRKHQRSHVVTVPFLIYDQKSYLASSIYSIYILSAQETIIPVHAKIKDYRITRITIINANESSQYLNINMSFSTNSFPSLTSISLSLLPIQQIETYARHNLKCHTYHEQYISNKQLFEYLYESDHYAKHIINVSFQQLELDMLEKIKQQIESLLIIYIVKF</sequence>
<organism evidence="1 2">
    <name type="scientific">Rotaria sordida</name>
    <dbReference type="NCBI Taxonomy" id="392033"/>
    <lineage>
        <taxon>Eukaryota</taxon>
        <taxon>Metazoa</taxon>
        <taxon>Spiralia</taxon>
        <taxon>Gnathifera</taxon>
        <taxon>Rotifera</taxon>
        <taxon>Eurotatoria</taxon>
        <taxon>Bdelloidea</taxon>
        <taxon>Philodinida</taxon>
        <taxon>Philodinidae</taxon>
        <taxon>Rotaria</taxon>
    </lineage>
</organism>
<protein>
    <submittedName>
        <fullName evidence="1">Uncharacterized protein</fullName>
    </submittedName>
</protein>
<proteinExistence type="predicted"/>
<dbReference type="EMBL" id="CAJOBD010005490">
    <property type="protein sequence ID" value="CAF4032625.1"/>
    <property type="molecule type" value="Genomic_DNA"/>
</dbReference>
<comment type="caution">
    <text evidence="1">The sequence shown here is derived from an EMBL/GenBank/DDBJ whole genome shotgun (WGS) entry which is preliminary data.</text>
</comment>
<dbReference type="Gene3D" id="2.60.40.2970">
    <property type="match status" value="1"/>
</dbReference>
<evidence type="ECO:0000313" key="2">
    <source>
        <dbReference type="Proteomes" id="UP000663836"/>
    </source>
</evidence>
<dbReference type="AlphaFoldDB" id="A0A819QXK4"/>
<evidence type="ECO:0000313" key="1">
    <source>
        <dbReference type="EMBL" id="CAF4032625.1"/>
    </source>
</evidence>
<name>A0A819QXK4_9BILA</name>